<dbReference type="AlphaFoldDB" id="B7PES5"/>
<accession>B7PES5</accession>
<dbReference type="HOGENOM" id="CLU_2164662_0_0_1"/>
<dbReference type="EMBL" id="DS697921">
    <property type="protein sequence ID" value="EEC05097.1"/>
    <property type="molecule type" value="Genomic_DNA"/>
</dbReference>
<name>B7PES5_IXOSC</name>
<evidence type="ECO:0008006" key="4">
    <source>
        <dbReference type="Google" id="ProtNLM"/>
    </source>
</evidence>
<evidence type="ECO:0000313" key="1">
    <source>
        <dbReference type="EMBL" id="EEC05097.1"/>
    </source>
</evidence>
<proteinExistence type="predicted"/>
<protein>
    <recommendedName>
        <fullName evidence="4">Reverse transcriptase domain-containing protein</fullName>
    </recommendedName>
</protein>
<reference evidence="1 3" key="1">
    <citation type="submission" date="2008-03" db="EMBL/GenBank/DDBJ databases">
        <title>Annotation of Ixodes scapularis.</title>
        <authorList>
            <consortium name="Ixodes scapularis Genome Project Consortium"/>
            <person name="Caler E."/>
            <person name="Hannick L.I."/>
            <person name="Bidwell S."/>
            <person name="Joardar V."/>
            <person name="Thiagarajan M."/>
            <person name="Amedeo P."/>
            <person name="Galinsky K.J."/>
            <person name="Schobel S."/>
            <person name="Inman J."/>
            <person name="Hostetler J."/>
            <person name="Miller J."/>
            <person name="Hammond M."/>
            <person name="Megy K."/>
            <person name="Lawson D."/>
            <person name="Kodira C."/>
            <person name="Sutton G."/>
            <person name="Meyer J."/>
            <person name="Hill C.A."/>
            <person name="Birren B."/>
            <person name="Nene V."/>
            <person name="Collins F."/>
            <person name="Alarcon-Chaidez F."/>
            <person name="Wikel S."/>
            <person name="Strausberg R."/>
        </authorList>
    </citation>
    <scope>NUCLEOTIDE SEQUENCE [LARGE SCALE GENOMIC DNA]</scope>
    <source>
        <strain evidence="3">Wikel</strain>
        <strain evidence="1">Wikel colony</strain>
    </source>
</reference>
<dbReference type="EnsemblMetazoa" id="ISCW004644-RA">
    <property type="protein sequence ID" value="ISCW004644-PA"/>
    <property type="gene ID" value="ISCW004644"/>
</dbReference>
<dbReference type="InParanoid" id="B7PES5"/>
<evidence type="ECO:0000313" key="3">
    <source>
        <dbReference type="Proteomes" id="UP000001555"/>
    </source>
</evidence>
<evidence type="ECO:0000313" key="2">
    <source>
        <dbReference type="EnsemblMetazoa" id="ISCW004644-PA"/>
    </source>
</evidence>
<feature type="non-terminal residue" evidence="1">
    <location>
        <position position="1"/>
    </location>
</feature>
<keyword evidence="3" id="KW-1185">Reference proteome</keyword>
<reference evidence="2" key="2">
    <citation type="submission" date="2020-05" db="UniProtKB">
        <authorList>
            <consortium name="EnsemblMetazoa"/>
        </authorList>
    </citation>
    <scope>IDENTIFICATION</scope>
    <source>
        <strain evidence="2">wikel</strain>
    </source>
</reference>
<dbReference type="EMBL" id="ABJB010781083">
    <property type="status" value="NOT_ANNOTATED_CDS"/>
    <property type="molecule type" value="Genomic_DNA"/>
</dbReference>
<dbReference type="PaxDb" id="6945-B7PES5"/>
<organism>
    <name type="scientific">Ixodes scapularis</name>
    <name type="common">Black-legged tick</name>
    <name type="synonym">Deer tick</name>
    <dbReference type="NCBI Taxonomy" id="6945"/>
    <lineage>
        <taxon>Eukaryota</taxon>
        <taxon>Metazoa</taxon>
        <taxon>Ecdysozoa</taxon>
        <taxon>Arthropoda</taxon>
        <taxon>Chelicerata</taxon>
        <taxon>Arachnida</taxon>
        <taxon>Acari</taxon>
        <taxon>Parasitiformes</taxon>
        <taxon>Ixodida</taxon>
        <taxon>Ixodoidea</taxon>
        <taxon>Ixodidae</taxon>
        <taxon>Ixodinae</taxon>
        <taxon>Ixodes</taxon>
    </lineage>
</organism>
<dbReference type="VEuPathDB" id="VectorBase:ISCW004644"/>
<feature type="non-terminal residue" evidence="1">
    <location>
        <position position="111"/>
    </location>
</feature>
<dbReference type="Proteomes" id="UP000001555">
    <property type="component" value="Unassembled WGS sequence"/>
</dbReference>
<gene>
    <name evidence="1" type="ORF">IscW_ISCW004644</name>
</gene>
<sequence>RRLEDHLFVITQAMKIANHEHRPLNLGFLDISNVYEFVNHGVLWTILEDLGMPVEWRNLPQDILQRQQCCGTVGSAIHLAYKGHNGAKTRVPAFSPTVHVVHCKAEKSTGG</sequence>